<dbReference type="InterPro" id="IPR013783">
    <property type="entry name" value="Ig-like_fold"/>
</dbReference>
<dbReference type="InterPro" id="IPR020550">
    <property type="entry name" value="Inositol_monophosphatase_CS"/>
</dbReference>
<dbReference type="SMART" id="SM00409">
    <property type="entry name" value="IG"/>
    <property type="match status" value="3"/>
</dbReference>
<keyword evidence="9" id="KW-0007">Acetylation</keyword>
<evidence type="ECO:0000256" key="20">
    <source>
        <dbReference type="PIRSR" id="PIRSR600760-2"/>
    </source>
</evidence>
<dbReference type="SUPFAM" id="SSF48726">
    <property type="entry name" value="Immunoglobulin"/>
    <property type="match status" value="3"/>
</dbReference>
<dbReference type="Gene3D" id="2.60.40.10">
    <property type="entry name" value="Immunoglobulins"/>
    <property type="match status" value="3"/>
</dbReference>
<dbReference type="EC" id="3.1.3.7" evidence="3"/>
<dbReference type="InterPro" id="IPR020583">
    <property type="entry name" value="Inositol_monoP_metal-BS"/>
</dbReference>
<gene>
    <name evidence="22" type="ORF">KC01_LOCUS16723</name>
</gene>
<dbReference type="InterPro" id="IPR007110">
    <property type="entry name" value="Ig-like_dom"/>
</dbReference>
<dbReference type="AlphaFoldDB" id="A0AAV2K9Z6"/>
<protein>
    <recommendedName>
        <fullName evidence="10">3'(2'),5'-bisphosphate nucleotidase 1</fullName>
        <ecNumber evidence="17">3.1.3.57</ecNumber>
        <ecNumber evidence="3">3.1.3.7</ecNumber>
    </recommendedName>
    <alternativeName>
        <fullName evidence="18">3'-phosphoadenosine 5'-phosphate phosphatase</fullName>
    </alternativeName>
    <alternativeName>
        <fullName evidence="11">Bisphosphate 3'-nucleotidase 1</fullName>
    </alternativeName>
    <alternativeName>
        <fullName evidence="19">Inositol-polyphosphate 1-phosphatase</fullName>
    </alternativeName>
</protein>
<evidence type="ECO:0000256" key="17">
    <source>
        <dbReference type="ARBA" id="ARBA00044519"/>
    </source>
</evidence>
<dbReference type="InterPro" id="IPR003599">
    <property type="entry name" value="Ig_sub"/>
</dbReference>
<evidence type="ECO:0000256" key="12">
    <source>
        <dbReference type="ARBA" id="ARBA00044465"/>
    </source>
</evidence>
<feature type="domain" description="Ig-like" evidence="21">
    <location>
        <begin position="129"/>
        <end position="189"/>
    </location>
</feature>
<dbReference type="Proteomes" id="UP001497482">
    <property type="component" value="Chromosome 17"/>
</dbReference>
<comment type="cofactor">
    <cofactor evidence="1 20">
        <name>Mg(2+)</name>
        <dbReference type="ChEBI" id="CHEBI:18420"/>
    </cofactor>
</comment>
<comment type="catalytic activity">
    <reaction evidence="16">
        <text>3'-phosphoadenylyl sulfate + H2O = adenosine 5'-phosphosulfate + phosphate</text>
        <dbReference type="Rhea" id="RHEA:77639"/>
        <dbReference type="ChEBI" id="CHEBI:15377"/>
        <dbReference type="ChEBI" id="CHEBI:43474"/>
        <dbReference type="ChEBI" id="CHEBI:58243"/>
        <dbReference type="ChEBI" id="CHEBI:58339"/>
        <dbReference type="EC" id="3.1.3.7"/>
    </reaction>
    <physiologicalReaction direction="left-to-right" evidence="16">
        <dbReference type="Rhea" id="RHEA:77640"/>
    </physiologicalReaction>
</comment>
<proteinExistence type="inferred from homology"/>
<keyword evidence="23" id="KW-1185">Reference proteome</keyword>
<feature type="binding site" evidence="20">
    <location>
        <position position="451"/>
    </location>
    <ligand>
        <name>Mg(2+)</name>
        <dbReference type="ChEBI" id="CHEBI:18420"/>
        <label>1</label>
        <note>catalytic</note>
    </ligand>
</feature>
<dbReference type="PROSITE" id="PS50835">
    <property type="entry name" value="IG_LIKE"/>
    <property type="match status" value="2"/>
</dbReference>
<dbReference type="GO" id="GO:0046872">
    <property type="term" value="F:metal ion binding"/>
    <property type="evidence" value="ECO:0007669"/>
    <property type="project" value="UniProtKB-KW"/>
</dbReference>
<evidence type="ECO:0000256" key="14">
    <source>
        <dbReference type="ARBA" id="ARBA00044478"/>
    </source>
</evidence>
<dbReference type="FunFam" id="3.30.540.10:FF:000011">
    <property type="entry name" value="Bisphosphate nucleotidase 1"/>
    <property type="match status" value="1"/>
</dbReference>
<dbReference type="SMART" id="SM00408">
    <property type="entry name" value="IGc2"/>
    <property type="match status" value="3"/>
</dbReference>
<comment type="similarity">
    <text evidence="2">Belongs to the inositol monophosphatase superfamily.</text>
</comment>
<evidence type="ECO:0000256" key="16">
    <source>
        <dbReference type="ARBA" id="ARBA00044484"/>
    </source>
</evidence>
<evidence type="ECO:0000256" key="11">
    <source>
        <dbReference type="ARBA" id="ARBA00041815"/>
    </source>
</evidence>
<evidence type="ECO:0000256" key="13">
    <source>
        <dbReference type="ARBA" id="ARBA00044466"/>
    </source>
</evidence>
<feature type="binding site" evidence="20">
    <location>
        <position position="449"/>
    </location>
    <ligand>
        <name>Mg(2+)</name>
        <dbReference type="ChEBI" id="CHEBI:18420"/>
        <label>1</label>
        <note>catalytic</note>
    </ligand>
</feature>
<evidence type="ECO:0000256" key="19">
    <source>
        <dbReference type="ARBA" id="ARBA00044554"/>
    </source>
</evidence>
<dbReference type="SUPFAM" id="SSF56655">
    <property type="entry name" value="Carbohydrate phosphatase"/>
    <property type="match status" value="1"/>
</dbReference>
<evidence type="ECO:0000256" key="7">
    <source>
        <dbReference type="ARBA" id="ARBA00022801"/>
    </source>
</evidence>
<dbReference type="CDD" id="cd00096">
    <property type="entry name" value="Ig"/>
    <property type="match status" value="1"/>
</dbReference>
<dbReference type="CDD" id="cd01640">
    <property type="entry name" value="IPPase"/>
    <property type="match status" value="1"/>
</dbReference>
<accession>A0AAV2K9Z6</accession>
<evidence type="ECO:0000256" key="8">
    <source>
        <dbReference type="ARBA" id="ARBA00022842"/>
    </source>
</evidence>
<reference evidence="22 23" key="1">
    <citation type="submission" date="2024-04" db="EMBL/GenBank/DDBJ databases">
        <authorList>
            <person name="Waldvogel A.-M."/>
            <person name="Schoenle A."/>
        </authorList>
    </citation>
    <scope>NUCLEOTIDE SEQUENCE [LARGE SCALE GENOMIC DNA]</scope>
</reference>
<evidence type="ECO:0000256" key="3">
    <source>
        <dbReference type="ARBA" id="ARBA00012633"/>
    </source>
</evidence>
<feature type="binding site" evidence="20">
    <location>
        <position position="579"/>
    </location>
    <ligand>
        <name>Mg(2+)</name>
        <dbReference type="ChEBI" id="CHEBI:18420"/>
        <label>1</label>
        <note>catalytic</note>
    </ligand>
</feature>
<dbReference type="EMBL" id="OZ035839">
    <property type="protein sequence ID" value="CAL1586708.1"/>
    <property type="molecule type" value="Genomic_DNA"/>
</dbReference>
<keyword evidence="7" id="KW-0378">Hydrolase</keyword>
<organism evidence="22 23">
    <name type="scientific">Knipowitschia caucasica</name>
    <name type="common">Caucasian dwarf goby</name>
    <name type="synonym">Pomatoschistus caucasicus</name>
    <dbReference type="NCBI Taxonomy" id="637954"/>
    <lineage>
        <taxon>Eukaryota</taxon>
        <taxon>Metazoa</taxon>
        <taxon>Chordata</taxon>
        <taxon>Craniata</taxon>
        <taxon>Vertebrata</taxon>
        <taxon>Euteleostomi</taxon>
        <taxon>Actinopterygii</taxon>
        <taxon>Neopterygii</taxon>
        <taxon>Teleostei</taxon>
        <taxon>Neoteleostei</taxon>
        <taxon>Acanthomorphata</taxon>
        <taxon>Gobiaria</taxon>
        <taxon>Gobiiformes</taxon>
        <taxon>Gobioidei</taxon>
        <taxon>Gobiidae</taxon>
        <taxon>Gobiinae</taxon>
        <taxon>Knipowitschia</taxon>
    </lineage>
</organism>
<evidence type="ECO:0000256" key="4">
    <source>
        <dbReference type="ARBA" id="ARBA00022553"/>
    </source>
</evidence>
<keyword evidence="6 20" id="KW-0479">Metal-binding</keyword>
<dbReference type="EC" id="3.1.3.57" evidence="17"/>
<dbReference type="InterPro" id="IPR036179">
    <property type="entry name" value="Ig-like_dom_sf"/>
</dbReference>
<evidence type="ECO:0000256" key="9">
    <source>
        <dbReference type="ARBA" id="ARBA00022990"/>
    </source>
</evidence>
<comment type="catalytic activity">
    <reaction evidence="14">
        <text>1D-myo-inositol 1,4-bisphosphate + H2O = 1D-myo-inositol 4-phosphate + phosphate</text>
        <dbReference type="Rhea" id="RHEA:15553"/>
        <dbReference type="ChEBI" id="CHEBI:15377"/>
        <dbReference type="ChEBI" id="CHEBI:43474"/>
        <dbReference type="ChEBI" id="CHEBI:58282"/>
        <dbReference type="ChEBI" id="CHEBI:58469"/>
        <dbReference type="EC" id="3.1.3.57"/>
    </reaction>
    <physiologicalReaction direction="left-to-right" evidence="14">
        <dbReference type="Rhea" id="RHEA:15554"/>
    </physiologicalReaction>
</comment>
<dbReference type="GO" id="GO:0004441">
    <property type="term" value="F:inositol-1,4-bisphosphate 1-phosphatase activity"/>
    <property type="evidence" value="ECO:0007669"/>
    <property type="project" value="UniProtKB-EC"/>
</dbReference>
<evidence type="ECO:0000256" key="2">
    <source>
        <dbReference type="ARBA" id="ARBA00009759"/>
    </source>
</evidence>
<dbReference type="PANTHER" id="PTHR43028:SF5">
    <property type="entry name" value="3'(2'),5'-BISPHOSPHATE NUCLEOTIDASE 1"/>
    <property type="match status" value="1"/>
</dbReference>
<name>A0AAV2K9Z6_KNICA</name>
<evidence type="ECO:0000256" key="5">
    <source>
        <dbReference type="ARBA" id="ARBA00022671"/>
    </source>
</evidence>
<dbReference type="GO" id="GO:0046854">
    <property type="term" value="P:phosphatidylinositol phosphate biosynthetic process"/>
    <property type="evidence" value="ECO:0007669"/>
    <property type="project" value="InterPro"/>
</dbReference>
<comment type="catalytic activity">
    <reaction evidence="15">
        <text>adenosine 3',5'-bisphosphate + H2O = AMP + phosphate</text>
        <dbReference type="Rhea" id="RHEA:10040"/>
        <dbReference type="ChEBI" id="CHEBI:15377"/>
        <dbReference type="ChEBI" id="CHEBI:43474"/>
        <dbReference type="ChEBI" id="CHEBI:58343"/>
        <dbReference type="ChEBI" id="CHEBI:456215"/>
        <dbReference type="EC" id="3.1.3.7"/>
    </reaction>
    <physiologicalReaction direction="left-to-right" evidence="15">
        <dbReference type="Rhea" id="RHEA:10041"/>
    </physiologicalReaction>
</comment>
<keyword evidence="8 20" id="KW-0460">Magnesium</keyword>
<evidence type="ECO:0000313" key="22">
    <source>
        <dbReference type="EMBL" id="CAL1586708.1"/>
    </source>
</evidence>
<dbReference type="Pfam" id="PF00459">
    <property type="entry name" value="Inositol_P"/>
    <property type="match status" value="1"/>
</dbReference>
<evidence type="ECO:0000256" key="10">
    <source>
        <dbReference type="ARBA" id="ARBA00040342"/>
    </source>
</evidence>
<dbReference type="InterPro" id="IPR000760">
    <property type="entry name" value="Inositol_monophosphatase-like"/>
</dbReference>
<evidence type="ECO:0000256" key="18">
    <source>
        <dbReference type="ARBA" id="ARBA00044544"/>
    </source>
</evidence>
<feature type="domain" description="Ig-like" evidence="21">
    <location>
        <begin position="194"/>
        <end position="281"/>
    </location>
</feature>
<dbReference type="PANTHER" id="PTHR43028">
    <property type="entry name" value="3'(2'),5'-BISPHOSPHATE NUCLEOTIDASE 1"/>
    <property type="match status" value="1"/>
</dbReference>
<dbReference type="FunFam" id="3.40.190.80:FF:000006">
    <property type="entry name" value="Bisphosphate nucleotidase 1"/>
    <property type="match status" value="1"/>
</dbReference>
<comment type="catalytic activity">
    <reaction evidence="13">
        <text>adenosine 2',5'-bisphosphate + H2O = AMP + phosphate</text>
        <dbReference type="Rhea" id="RHEA:77643"/>
        <dbReference type="ChEBI" id="CHEBI:15377"/>
        <dbReference type="ChEBI" id="CHEBI:43474"/>
        <dbReference type="ChEBI" id="CHEBI:194156"/>
        <dbReference type="ChEBI" id="CHEBI:456215"/>
        <dbReference type="EC" id="3.1.3.7"/>
    </reaction>
    <physiologicalReaction direction="left-to-right" evidence="13">
        <dbReference type="Rhea" id="RHEA:77644"/>
    </physiologicalReaction>
</comment>
<dbReference type="InterPro" id="IPR003598">
    <property type="entry name" value="Ig_sub2"/>
</dbReference>
<dbReference type="InterPro" id="IPR050725">
    <property type="entry name" value="CysQ/Inositol_MonoPase"/>
</dbReference>
<evidence type="ECO:0000259" key="21">
    <source>
        <dbReference type="PROSITE" id="PS50835"/>
    </source>
</evidence>
<sequence length="639" mass="69053">MLLITLLGLSSGIYNPDIWLVPGETAVFQPSTTLFSSISWTFSNVTIVDKNFTDPEYTDRITLFSNGTLQLRIVTHEDQGPYTATITSAAGHTHSSTSHLSVYEQVHSVVLVTLTPPGPLIEFRSFANITCAAGGGTGLVYTWYNDSAVMSTTAQDLSIARLTRYDSGPFQCRVTNPINSVLSPSRYLSISYGPDITNLTTDPIPTNGVFYEGSAVTIYCNVISSPTAVITWFHNGEPVEFSSDEELFFEYLDTNDSGDYMCQAYNPITLVYAVSQPFVISVIKDVPVEGGLSVGAIYEQEGAASSVSHCSLPGSRTDACSWFLGVTKHFTVMSGAPPVLMRLVASAFCVAERAGAIVRRVLHSGELGIVEKSGANDLQTLADRLAQQSICASLSRRFPNLTIIGEEDLPSEEAGDELIESGQADDVLLKTCPEEFTDVKEEELVVWVDPLDGTKEYTEGLLDNVTVLIGVAHRGRAIAGVINQPFYNYQLGSGATLGRTLWGVLGLGAFGFELNEAPADRRIVTTTRSHSNKLVTDCVDAMEPHEVVRVGGAGNKILQLIEGRASAYVFASPGCKKWDTCAPEAILHAVGGKLTDVHGNSYRYDADVKHMNSAGVLATLRNHQFYISRVPPSVLQALT</sequence>
<dbReference type="Gene3D" id="3.40.190.80">
    <property type="match status" value="1"/>
</dbReference>
<keyword evidence="5" id="KW-0452">Lithium</keyword>
<dbReference type="GO" id="GO:0008441">
    <property type="term" value="F:3'(2'),5'-bisphosphate nucleotidase activity"/>
    <property type="evidence" value="ECO:0007669"/>
    <property type="project" value="UniProtKB-EC"/>
</dbReference>
<dbReference type="Gene3D" id="3.30.540.10">
    <property type="entry name" value="Fructose-1,6-Bisphosphatase, subunit A, domain 1"/>
    <property type="match status" value="1"/>
</dbReference>
<dbReference type="Pfam" id="PF13927">
    <property type="entry name" value="Ig_3"/>
    <property type="match status" value="1"/>
</dbReference>
<evidence type="ECO:0000256" key="15">
    <source>
        <dbReference type="ARBA" id="ARBA00044479"/>
    </source>
</evidence>
<feature type="binding site" evidence="20">
    <location>
        <position position="452"/>
    </location>
    <ligand>
        <name>Mg(2+)</name>
        <dbReference type="ChEBI" id="CHEBI:18420"/>
        <label>1</label>
        <note>catalytic</note>
    </ligand>
</feature>
<evidence type="ECO:0000256" key="6">
    <source>
        <dbReference type="ARBA" id="ARBA00022723"/>
    </source>
</evidence>
<dbReference type="PROSITE" id="PS00630">
    <property type="entry name" value="IMP_2"/>
    <property type="match status" value="1"/>
</dbReference>
<keyword evidence="4" id="KW-0597">Phosphoprotein</keyword>
<dbReference type="PROSITE" id="PS00629">
    <property type="entry name" value="IMP_1"/>
    <property type="match status" value="1"/>
</dbReference>
<evidence type="ECO:0000313" key="23">
    <source>
        <dbReference type="Proteomes" id="UP001497482"/>
    </source>
</evidence>
<evidence type="ECO:0000256" key="1">
    <source>
        <dbReference type="ARBA" id="ARBA00001946"/>
    </source>
</evidence>
<feature type="binding site" evidence="20">
    <location>
        <position position="406"/>
    </location>
    <ligand>
        <name>Mg(2+)</name>
        <dbReference type="ChEBI" id="CHEBI:18420"/>
        <label>1</label>
        <note>catalytic</note>
    </ligand>
</feature>
<comment type="catalytic activity">
    <reaction evidence="12">
        <text>1D-myo-inositol 1,3,4-trisphosphate + H2O = 1D-myo-inositol 3,4-bisphosphate + phosphate</text>
        <dbReference type="Rhea" id="RHEA:70319"/>
        <dbReference type="ChEBI" id="CHEBI:15377"/>
        <dbReference type="ChEBI" id="CHEBI:43474"/>
        <dbReference type="ChEBI" id="CHEBI:58414"/>
        <dbReference type="ChEBI" id="CHEBI:83241"/>
    </reaction>
    <physiologicalReaction direction="left-to-right" evidence="12">
        <dbReference type="Rhea" id="RHEA:70320"/>
    </physiologicalReaction>
</comment>